<feature type="compositionally biased region" description="Polar residues" evidence="1">
    <location>
        <begin position="156"/>
        <end position="167"/>
    </location>
</feature>
<evidence type="ECO:0000259" key="2">
    <source>
        <dbReference type="PROSITE" id="PS51673"/>
    </source>
</evidence>
<dbReference type="Proteomes" id="UP000700596">
    <property type="component" value="Unassembled WGS sequence"/>
</dbReference>
<comment type="caution">
    <text evidence="3">The sequence shown here is derived from an EMBL/GenBank/DDBJ whole genome shotgun (WGS) entry which is preliminary data.</text>
</comment>
<proteinExistence type="predicted"/>
<dbReference type="EMBL" id="JAGMWT010000017">
    <property type="protein sequence ID" value="KAH7114235.1"/>
    <property type="molecule type" value="Genomic_DNA"/>
</dbReference>
<dbReference type="PROSITE" id="PS51673">
    <property type="entry name" value="SUZ"/>
    <property type="match status" value="1"/>
</dbReference>
<evidence type="ECO:0000256" key="1">
    <source>
        <dbReference type="SAM" id="MobiDB-lite"/>
    </source>
</evidence>
<feature type="compositionally biased region" description="Polar residues" evidence="1">
    <location>
        <begin position="185"/>
        <end position="194"/>
    </location>
</feature>
<reference evidence="3" key="1">
    <citation type="journal article" date="2021" name="Nat. Commun.">
        <title>Genetic determinants of endophytism in the Arabidopsis root mycobiome.</title>
        <authorList>
            <person name="Mesny F."/>
            <person name="Miyauchi S."/>
            <person name="Thiergart T."/>
            <person name="Pickel B."/>
            <person name="Atanasova L."/>
            <person name="Karlsson M."/>
            <person name="Huettel B."/>
            <person name="Barry K.W."/>
            <person name="Haridas S."/>
            <person name="Chen C."/>
            <person name="Bauer D."/>
            <person name="Andreopoulos W."/>
            <person name="Pangilinan J."/>
            <person name="LaButti K."/>
            <person name="Riley R."/>
            <person name="Lipzen A."/>
            <person name="Clum A."/>
            <person name="Drula E."/>
            <person name="Henrissat B."/>
            <person name="Kohler A."/>
            <person name="Grigoriev I.V."/>
            <person name="Martin F.M."/>
            <person name="Hacquard S."/>
        </authorList>
    </citation>
    <scope>NUCLEOTIDE SEQUENCE</scope>
    <source>
        <strain evidence="3">MPI-CAGE-CH-0243</strain>
    </source>
</reference>
<name>A0A9P9D7K8_9PLEO</name>
<evidence type="ECO:0000313" key="3">
    <source>
        <dbReference type="EMBL" id="KAH7114235.1"/>
    </source>
</evidence>
<evidence type="ECO:0000313" key="4">
    <source>
        <dbReference type="Proteomes" id="UP000700596"/>
    </source>
</evidence>
<gene>
    <name evidence="3" type="ORF">B0J11DRAFT_130754</name>
</gene>
<accession>A0A9P9D7K8</accession>
<dbReference type="OrthoDB" id="5422283at2759"/>
<feature type="domain" description="SUZ" evidence="2">
    <location>
        <begin position="71"/>
        <end position="156"/>
    </location>
</feature>
<dbReference type="AlphaFoldDB" id="A0A9P9D7K8"/>
<protein>
    <recommendedName>
        <fullName evidence="2">SUZ domain-containing protein</fullName>
    </recommendedName>
</protein>
<feature type="region of interest" description="Disordered" evidence="1">
    <location>
        <begin position="1"/>
        <end position="257"/>
    </location>
</feature>
<feature type="compositionally biased region" description="Polar residues" evidence="1">
    <location>
        <begin position="72"/>
        <end position="84"/>
    </location>
</feature>
<organism evidence="3 4">
    <name type="scientific">Dendryphion nanum</name>
    <dbReference type="NCBI Taxonomy" id="256645"/>
    <lineage>
        <taxon>Eukaryota</taxon>
        <taxon>Fungi</taxon>
        <taxon>Dikarya</taxon>
        <taxon>Ascomycota</taxon>
        <taxon>Pezizomycotina</taxon>
        <taxon>Dothideomycetes</taxon>
        <taxon>Pleosporomycetidae</taxon>
        <taxon>Pleosporales</taxon>
        <taxon>Torulaceae</taxon>
        <taxon>Dendryphion</taxon>
    </lineage>
</organism>
<keyword evidence="4" id="KW-1185">Reference proteome</keyword>
<feature type="compositionally biased region" description="Basic and acidic residues" evidence="1">
    <location>
        <begin position="18"/>
        <end position="54"/>
    </location>
</feature>
<dbReference type="InterPro" id="IPR024771">
    <property type="entry name" value="SUZ"/>
</dbReference>
<feature type="compositionally biased region" description="Basic and acidic residues" evidence="1">
    <location>
        <begin position="116"/>
        <end position="151"/>
    </location>
</feature>
<sequence>MSFKNAVPDAWDDDWENVADKPENDNERNVPSDALKTSKAERKAKHAERNRELWESAENPNPVFLPRGQETAPFQSSFKPNVTVLSRKPKPQVLSRNDPTTGLAALNIEDDDDSEEERRKEAEKSFAERQARAEKEREEKLRKYQEAREKIFGSPAPSSGDSRNASPKPTARGRGRGRGGRDSQRSSNEQSPARSTVAGRQLYDPSYSAKPGYVQKKDSSTSRPGTPSEQRLPIREPRGPQSGRGFAPRGNHLNSGV</sequence>